<dbReference type="Proteomes" id="UP000326924">
    <property type="component" value="Unassembled WGS sequence"/>
</dbReference>
<keyword evidence="2" id="KW-1185">Reference proteome</keyword>
<dbReference type="EMBL" id="VXIS01000176">
    <property type="protein sequence ID" value="KAA8898910.1"/>
    <property type="molecule type" value="Genomic_DNA"/>
</dbReference>
<dbReference type="InParanoid" id="A0A5J5EQV6"/>
<protein>
    <submittedName>
        <fullName evidence="1">Uncharacterized protein</fullName>
    </submittedName>
</protein>
<name>A0A5J5EQV6_9PEZI</name>
<evidence type="ECO:0000313" key="2">
    <source>
        <dbReference type="Proteomes" id="UP000326924"/>
    </source>
</evidence>
<comment type="caution">
    <text evidence="1">The sequence shown here is derived from an EMBL/GenBank/DDBJ whole genome shotgun (WGS) entry which is preliminary data.</text>
</comment>
<organism evidence="1 2">
    <name type="scientific">Sphaerosporella brunnea</name>
    <dbReference type="NCBI Taxonomy" id="1250544"/>
    <lineage>
        <taxon>Eukaryota</taxon>
        <taxon>Fungi</taxon>
        <taxon>Dikarya</taxon>
        <taxon>Ascomycota</taxon>
        <taxon>Pezizomycotina</taxon>
        <taxon>Pezizomycetes</taxon>
        <taxon>Pezizales</taxon>
        <taxon>Pyronemataceae</taxon>
        <taxon>Sphaerosporella</taxon>
    </lineage>
</organism>
<reference evidence="1 2" key="1">
    <citation type="submission" date="2019-09" db="EMBL/GenBank/DDBJ databases">
        <title>Draft genome of the ectomycorrhizal ascomycete Sphaerosporella brunnea.</title>
        <authorList>
            <consortium name="DOE Joint Genome Institute"/>
            <person name="Benucci G.M."/>
            <person name="Marozzi G."/>
            <person name="Antonielli L."/>
            <person name="Sanchez S."/>
            <person name="Marco P."/>
            <person name="Wang X."/>
            <person name="Falini L.B."/>
            <person name="Barry K."/>
            <person name="Haridas S."/>
            <person name="Lipzen A."/>
            <person name="Labutti K."/>
            <person name="Grigoriev I.V."/>
            <person name="Murat C."/>
            <person name="Martin F."/>
            <person name="Albertini E."/>
            <person name="Donnini D."/>
            <person name="Bonito G."/>
        </authorList>
    </citation>
    <scope>NUCLEOTIDE SEQUENCE [LARGE SCALE GENOMIC DNA]</scope>
    <source>
        <strain evidence="1 2">Sb_GMNB300</strain>
    </source>
</reference>
<accession>A0A5J5EQV6</accession>
<evidence type="ECO:0000313" key="1">
    <source>
        <dbReference type="EMBL" id="KAA8898910.1"/>
    </source>
</evidence>
<gene>
    <name evidence="1" type="ORF">FN846DRAFT_961529</name>
</gene>
<proteinExistence type="predicted"/>
<sequence length="185" mass="20312">MPIRQLPLKQLTSGFWTSPLLSCLVPLRLPRSNSTGNAEVSRLRLAIVCIKSNIRDQNRGKSDCIAGFRAFARLGESQLTTRTFRFVPATLCLVSLAAFRFVRPLCRLSGIHLSRSTITDFLAAATYLCGFCSAGCALASTRTKPGKSCIIRDGWMEMELVGATPGHRRRSCFPTSLSHRGSGFQ</sequence>
<dbReference type="AlphaFoldDB" id="A0A5J5EQV6"/>